<dbReference type="InParanoid" id="A0A0U5JGM3"/>
<feature type="chain" id="PRO_5006860476" evidence="1">
    <location>
        <begin position="21"/>
        <end position="428"/>
    </location>
</feature>
<dbReference type="Gene3D" id="3.30.830.10">
    <property type="entry name" value="Metalloenzyme, LuxS/M16 peptidase-like"/>
    <property type="match status" value="1"/>
</dbReference>
<accession>A0A0U5JGM3</accession>
<reference evidence="4" key="1">
    <citation type="submission" date="2015-09" db="EMBL/GenBank/DDBJ databases">
        <authorList>
            <person name="Bertelli C."/>
        </authorList>
    </citation>
    <scope>NUCLEOTIDE SEQUENCE [LARGE SCALE GENOMIC DNA]</scope>
    <source>
        <strain evidence="4">KNic</strain>
    </source>
</reference>
<dbReference type="SUPFAM" id="SSF63411">
    <property type="entry name" value="LuxS/MPP-like metallohydrolase"/>
    <property type="match status" value="1"/>
</dbReference>
<keyword evidence="3" id="KW-0645">Protease</keyword>
<name>A0A0U5JGM3_9BACT</name>
<keyword evidence="3" id="KW-0378">Hydrolase</keyword>
<organism evidence="3 4">
    <name type="scientific">Candidatus Protochlamydia naegleriophila</name>
    <dbReference type="NCBI Taxonomy" id="389348"/>
    <lineage>
        <taxon>Bacteria</taxon>
        <taxon>Pseudomonadati</taxon>
        <taxon>Chlamydiota</taxon>
        <taxon>Chlamydiia</taxon>
        <taxon>Parachlamydiales</taxon>
        <taxon>Parachlamydiaceae</taxon>
        <taxon>Candidatus Protochlamydia</taxon>
    </lineage>
</organism>
<dbReference type="AlphaFoldDB" id="A0A0U5JGM3"/>
<gene>
    <name evidence="3" type="ORF">PNK_1466</name>
</gene>
<dbReference type="RefSeq" id="WP_059061237.1">
    <property type="nucleotide sequence ID" value="NZ_LN879502.1"/>
</dbReference>
<proteinExistence type="predicted"/>
<dbReference type="EC" id="3.4.24.-" evidence="3"/>
<dbReference type="GO" id="GO:0008237">
    <property type="term" value="F:metallopeptidase activity"/>
    <property type="evidence" value="ECO:0007669"/>
    <property type="project" value="UniProtKB-KW"/>
</dbReference>
<dbReference type="GO" id="GO:0046872">
    <property type="term" value="F:metal ion binding"/>
    <property type="evidence" value="ECO:0007669"/>
    <property type="project" value="InterPro"/>
</dbReference>
<dbReference type="GO" id="GO:0006508">
    <property type="term" value="P:proteolysis"/>
    <property type="evidence" value="ECO:0007669"/>
    <property type="project" value="UniProtKB-KW"/>
</dbReference>
<keyword evidence="1" id="KW-0732">Signal</keyword>
<dbReference type="PATRIC" id="fig|389348.3.peg.1644"/>
<keyword evidence="4" id="KW-1185">Reference proteome</keyword>
<evidence type="ECO:0000313" key="3">
    <source>
        <dbReference type="EMBL" id="CUI17077.1"/>
    </source>
</evidence>
<evidence type="ECO:0000313" key="4">
    <source>
        <dbReference type="Proteomes" id="UP000069902"/>
    </source>
</evidence>
<dbReference type="EMBL" id="LN879502">
    <property type="protein sequence ID" value="CUI17077.1"/>
    <property type="molecule type" value="Genomic_DNA"/>
</dbReference>
<dbReference type="Proteomes" id="UP000069902">
    <property type="component" value="Chromosome cPNK"/>
</dbReference>
<dbReference type="InterPro" id="IPR007863">
    <property type="entry name" value="Peptidase_M16_C"/>
</dbReference>
<feature type="signal peptide" evidence="1">
    <location>
        <begin position="1"/>
        <end position="20"/>
    </location>
</feature>
<feature type="domain" description="Peptidase M16 C-terminal" evidence="2">
    <location>
        <begin position="192"/>
        <end position="360"/>
    </location>
</feature>
<keyword evidence="3" id="KW-0482">Metalloprotease</keyword>
<protein>
    <submittedName>
        <fullName evidence="3">Putative metalloprotease</fullName>
        <ecNumber evidence="3">3.4.24.-</ecNumber>
    </submittedName>
</protein>
<sequence>MFFVSRFFILVALLPSLIIANSDDLLTNQQMKEVTLKNGLRICLKRTDYEEGAFVFQMFAMGGYAAAPVANRPSAAFAGAIAWESGLQDASSDKIAYELYQRSLEMNVSIRLFDRVIEASGLTEDLSYCLELIQALFRAPQFTFQGLERVISESKILFQDHSQETIKDCFLKTNTQNWDVLTSLTCEDLKKVKLEQAEAFFKQAFADPSLFTLILVGDFDFNNATALLEKHLGCIEARSSAPLINPEAPHFPQGVTKREIKGYARNRLALTRLTFPVIKKELSSLNFICHILSARLLDHFSAVDSQTQFEVHYEFPLFPRLDHIWLIVQFYGPTTTIHSTTQSTLKIIHHLNRLGLSEQERKSELEISNSCEEDNIYLLSLLSNCYHGGWDSTLIDSKHPIEIKHKGSENILDSYIHLDHYSLISLYP</sequence>
<dbReference type="Pfam" id="PF05193">
    <property type="entry name" value="Peptidase_M16_C"/>
    <property type="match status" value="1"/>
</dbReference>
<evidence type="ECO:0000259" key="2">
    <source>
        <dbReference type="Pfam" id="PF05193"/>
    </source>
</evidence>
<dbReference type="KEGG" id="pnl:PNK_1466"/>
<dbReference type="STRING" id="389348.PNK_1466"/>
<evidence type="ECO:0000256" key="1">
    <source>
        <dbReference type="SAM" id="SignalP"/>
    </source>
</evidence>
<dbReference type="InterPro" id="IPR011249">
    <property type="entry name" value="Metalloenz_LuxS/M16"/>
</dbReference>